<organism evidence="2">
    <name type="scientific">marine metagenome</name>
    <dbReference type="NCBI Taxonomy" id="408172"/>
    <lineage>
        <taxon>unclassified sequences</taxon>
        <taxon>metagenomes</taxon>
        <taxon>ecological metagenomes</taxon>
    </lineage>
</organism>
<sequence>MCKKTIKKPTIKKTNGKNQSANVLNLKGG</sequence>
<dbReference type="EMBL" id="UINC01187840">
    <property type="protein sequence ID" value="SVE00776.1"/>
    <property type="molecule type" value="Genomic_DNA"/>
</dbReference>
<gene>
    <name evidence="2" type="ORF">METZ01_LOCUS453630</name>
</gene>
<name>A0A382ZYQ6_9ZZZZ</name>
<evidence type="ECO:0000313" key="2">
    <source>
        <dbReference type="EMBL" id="SVE00776.1"/>
    </source>
</evidence>
<protein>
    <submittedName>
        <fullName evidence="2">Uncharacterized protein</fullName>
    </submittedName>
</protein>
<reference evidence="2" key="1">
    <citation type="submission" date="2018-05" db="EMBL/GenBank/DDBJ databases">
        <authorList>
            <person name="Lanie J.A."/>
            <person name="Ng W.-L."/>
            <person name="Kazmierczak K.M."/>
            <person name="Andrzejewski T.M."/>
            <person name="Davidsen T.M."/>
            <person name="Wayne K.J."/>
            <person name="Tettelin H."/>
            <person name="Glass J.I."/>
            <person name="Rusch D."/>
            <person name="Podicherti R."/>
            <person name="Tsui H.-C.T."/>
            <person name="Winkler M.E."/>
        </authorList>
    </citation>
    <scope>NUCLEOTIDE SEQUENCE</scope>
</reference>
<accession>A0A382ZYQ6</accession>
<feature type="compositionally biased region" description="Basic residues" evidence="1">
    <location>
        <begin position="1"/>
        <end position="15"/>
    </location>
</feature>
<feature type="region of interest" description="Disordered" evidence="1">
    <location>
        <begin position="1"/>
        <end position="29"/>
    </location>
</feature>
<proteinExistence type="predicted"/>
<evidence type="ECO:0000256" key="1">
    <source>
        <dbReference type="SAM" id="MobiDB-lite"/>
    </source>
</evidence>
<feature type="non-terminal residue" evidence="2">
    <location>
        <position position="29"/>
    </location>
</feature>
<dbReference type="AlphaFoldDB" id="A0A382ZYQ6"/>